<name>A0ABV5SUS9_9MICO</name>
<keyword evidence="3" id="KW-1185">Reference proteome</keyword>
<reference evidence="2 3" key="1">
    <citation type="submission" date="2024-09" db="EMBL/GenBank/DDBJ databases">
        <authorList>
            <person name="Sun Q."/>
            <person name="Mori K."/>
        </authorList>
    </citation>
    <scope>NUCLEOTIDE SEQUENCE [LARGE SCALE GENOMIC DNA]</scope>
    <source>
        <strain evidence="2 3">JCM 14321</strain>
    </source>
</reference>
<dbReference type="Proteomes" id="UP001589667">
    <property type="component" value="Unassembled WGS sequence"/>
</dbReference>
<keyword evidence="1" id="KW-1133">Transmembrane helix</keyword>
<evidence type="ECO:0000313" key="2">
    <source>
        <dbReference type="EMBL" id="MFB9644112.1"/>
    </source>
</evidence>
<proteinExistence type="predicted"/>
<dbReference type="EMBL" id="JBHMBL010000004">
    <property type="protein sequence ID" value="MFB9644112.1"/>
    <property type="molecule type" value="Genomic_DNA"/>
</dbReference>
<keyword evidence="1" id="KW-0812">Transmembrane</keyword>
<organism evidence="2 3">
    <name type="scientific">Agromyces lapidis</name>
    <dbReference type="NCBI Taxonomy" id="279574"/>
    <lineage>
        <taxon>Bacteria</taxon>
        <taxon>Bacillati</taxon>
        <taxon>Actinomycetota</taxon>
        <taxon>Actinomycetes</taxon>
        <taxon>Micrococcales</taxon>
        <taxon>Microbacteriaceae</taxon>
        <taxon>Agromyces</taxon>
    </lineage>
</organism>
<protein>
    <submittedName>
        <fullName evidence="2">Uncharacterized protein</fullName>
    </submittedName>
</protein>
<sequence length="48" mass="5400">MSTDRAKRRRRPRRRPSHALLAVQIRRWGLVAIIALVAAGAVIAALQR</sequence>
<accession>A0ABV5SUS9</accession>
<dbReference type="RefSeq" id="WP_157424299.1">
    <property type="nucleotide sequence ID" value="NZ_BAAANI010000005.1"/>
</dbReference>
<keyword evidence="1" id="KW-0472">Membrane</keyword>
<comment type="caution">
    <text evidence="2">The sequence shown here is derived from an EMBL/GenBank/DDBJ whole genome shotgun (WGS) entry which is preliminary data.</text>
</comment>
<evidence type="ECO:0000256" key="1">
    <source>
        <dbReference type="SAM" id="Phobius"/>
    </source>
</evidence>
<feature type="transmembrane region" description="Helical" evidence="1">
    <location>
        <begin position="21"/>
        <end position="46"/>
    </location>
</feature>
<evidence type="ECO:0000313" key="3">
    <source>
        <dbReference type="Proteomes" id="UP001589667"/>
    </source>
</evidence>
<gene>
    <name evidence="2" type="ORF">ACFFQV_17615</name>
</gene>